<dbReference type="PANTHER" id="PTHR46086:SF17">
    <property type="entry name" value="ALPHA_BETA-HYDROLASES SUPERFAMILY PROTEIN"/>
    <property type="match status" value="1"/>
</dbReference>
<dbReference type="InterPro" id="IPR029058">
    <property type="entry name" value="AB_hydrolase_fold"/>
</dbReference>
<evidence type="ECO:0000256" key="1">
    <source>
        <dbReference type="ARBA" id="ARBA00022801"/>
    </source>
</evidence>
<dbReference type="InterPro" id="IPR002921">
    <property type="entry name" value="Fungal_lipase-type"/>
</dbReference>
<gene>
    <name evidence="3" type="ORF">SADUNF_Sadunf05G0104000</name>
</gene>
<protein>
    <recommendedName>
        <fullName evidence="2">Fungal lipase-type domain-containing protein</fullName>
    </recommendedName>
</protein>
<dbReference type="GO" id="GO:0006629">
    <property type="term" value="P:lipid metabolic process"/>
    <property type="evidence" value="ECO:0007669"/>
    <property type="project" value="InterPro"/>
</dbReference>
<dbReference type="SUPFAM" id="SSF53474">
    <property type="entry name" value="alpha/beta-Hydrolases"/>
    <property type="match status" value="2"/>
</dbReference>
<dbReference type="GO" id="GO:0004806">
    <property type="term" value="F:triacylglycerol lipase activity"/>
    <property type="evidence" value="ECO:0007669"/>
    <property type="project" value="InterPro"/>
</dbReference>
<feature type="domain" description="Fungal lipase-type" evidence="2">
    <location>
        <begin position="671"/>
        <end position="829"/>
    </location>
</feature>
<dbReference type="InterPro" id="IPR044819">
    <property type="entry name" value="OBL-like"/>
</dbReference>
<dbReference type="CDD" id="cd00519">
    <property type="entry name" value="Lipase_3"/>
    <property type="match status" value="2"/>
</dbReference>
<feature type="domain" description="Fungal lipase-type" evidence="2">
    <location>
        <begin position="201"/>
        <end position="361"/>
    </location>
</feature>
<sequence length="942" mass="109717">MECNKGFSSNYMLLKPEELTFFDLINILFYTDIGKRKFVDSTEMEEESLERRWFIFISIIVQKLLQFFSKPISFVGSLVEMWLNLLSINRGCCRLLLNIFRGKVVIPDKTSAAFVSVTGNYDLRTELDRNIKHGDARYHAALSIMASKASYENHAYLESIVQDHWEMELLGSYDFWNDYQDQATTQAFLLRDKTDDHDTIVLAFRGTEPFDAYAWCSDFDLSWYELPGLGRIHGGFMKALGLQKSHGWPKEIEQDNSHPEPLAYYAIREMLKDILSKNDQGKYIVTGHSLGGALAILFPAVLAFHDEKLLLDRLQEVYTFGQPRVGDENFGKYMENMLKHNKISYYRFVYGSDIVPRLPYDDKALMFKHFGTCLYFNRDYEGKVVPEEPDKNYFSLRGAIPMMINAFLELIRSFTISYTKGRDYREGWFLRWVRVTGLAFPGVPPHLIQDYVNSTRLGPENIHAPKHIKYIMSMTSINFPGNYLVLRPQEVSYLNVFRMLWNDEMEKKAFVNFPDGKEENLRRRWLTFLSLLSQKFLQSIAMPMASFGSRFEMWLNLVSCNRNIFVLFINYLRGRVERPVKESETFLSFTGHLDKRVDLDKNIKHGDSRYYSALSVMAAKLAYENEAFVKNVVRNHWKMELIGYYNFWNDFQQKLTTQGFMLHDKNADMIIVAFRGTEAFDVDAWSTDFDISWYEFPGTGKIHCGFMKALGLLMREGWPEKYNQADGRPIAYYTIREKLKELLEQNETTKFILTGHSMGGAIASLFPAILAMHQETGLLNRLEGVYTFGQPRVGDEEFKRFMESLMQNHGFKYLRFVYCNDVVTRMPIDDSTFLFKHFGTCVYHNSCYNGKIVAEEPHKNYISVFAAIPRFLNALWELVRSFILPCRKGLDYKESWLLILVRWYGLILPGLSAHTPQDYVNITRLGPETIFHRLQDPESGTL</sequence>
<evidence type="ECO:0000259" key="2">
    <source>
        <dbReference type="Pfam" id="PF01764"/>
    </source>
</evidence>
<comment type="caution">
    <text evidence="3">The sequence shown here is derived from an EMBL/GenBank/DDBJ whole genome shotgun (WGS) entry which is preliminary data.</text>
</comment>
<dbReference type="Gene3D" id="3.40.50.1820">
    <property type="entry name" value="alpha/beta hydrolase"/>
    <property type="match status" value="2"/>
</dbReference>
<keyword evidence="1" id="KW-0378">Hydrolase</keyword>
<organism evidence="3 4">
    <name type="scientific">Salix dunnii</name>
    <dbReference type="NCBI Taxonomy" id="1413687"/>
    <lineage>
        <taxon>Eukaryota</taxon>
        <taxon>Viridiplantae</taxon>
        <taxon>Streptophyta</taxon>
        <taxon>Embryophyta</taxon>
        <taxon>Tracheophyta</taxon>
        <taxon>Spermatophyta</taxon>
        <taxon>Magnoliopsida</taxon>
        <taxon>eudicotyledons</taxon>
        <taxon>Gunneridae</taxon>
        <taxon>Pentapetalae</taxon>
        <taxon>rosids</taxon>
        <taxon>fabids</taxon>
        <taxon>Malpighiales</taxon>
        <taxon>Salicaceae</taxon>
        <taxon>Saliceae</taxon>
        <taxon>Salix</taxon>
    </lineage>
</organism>
<evidence type="ECO:0000313" key="3">
    <source>
        <dbReference type="EMBL" id="KAF9682389.1"/>
    </source>
</evidence>
<dbReference type="Pfam" id="PF01764">
    <property type="entry name" value="Lipase_3"/>
    <property type="match status" value="2"/>
</dbReference>
<dbReference type="AlphaFoldDB" id="A0A835K4K7"/>
<keyword evidence="4" id="KW-1185">Reference proteome</keyword>
<name>A0A835K4K7_9ROSI</name>
<evidence type="ECO:0000313" key="4">
    <source>
        <dbReference type="Proteomes" id="UP000657918"/>
    </source>
</evidence>
<proteinExistence type="predicted"/>
<dbReference type="EMBL" id="JADGMS010000005">
    <property type="protein sequence ID" value="KAF9682389.1"/>
    <property type="molecule type" value="Genomic_DNA"/>
</dbReference>
<dbReference type="PANTHER" id="PTHR46086">
    <property type="entry name" value="ALPHA/BETA-HYDROLASES SUPERFAMILY PROTEIN"/>
    <property type="match status" value="1"/>
</dbReference>
<dbReference type="Proteomes" id="UP000657918">
    <property type="component" value="Unassembled WGS sequence"/>
</dbReference>
<dbReference type="OrthoDB" id="438440at2759"/>
<accession>A0A835K4K7</accession>
<reference evidence="3 4" key="1">
    <citation type="submission" date="2020-10" db="EMBL/GenBank/DDBJ databases">
        <title>Plant Genome Project.</title>
        <authorList>
            <person name="Zhang R.-G."/>
        </authorList>
    </citation>
    <scope>NUCLEOTIDE SEQUENCE [LARGE SCALE GENOMIC DNA]</scope>
    <source>
        <strain evidence="3">FAFU-HL-1</strain>
        <tissue evidence="3">Leaf</tissue>
    </source>
</reference>